<sequence>MDSNVSGPIPLAGFLFGNIDESGQLDTDLFDNDTKKYLGSLTRLGFGSFVDEIIGSERITDNSERKSSLSGSDSDEYNESQNSKPTPDGVTNDGKKSDYLIEENNLEVCVINYIKISLLNIDFTCEKDPTAVDYGDINELADDCQAQDSKPESDELQKLNEDNTDYDADDEEAAASTLMPPPPEPKEADGKTGNKDRRRIDTPLAAMLPSKYADVDVTEIFPDFRYDKVLRFSRLFGPGKPSSLPQIWRSVRKRRKRKKLQEHTSDSGSDQENVKEQSRGWFLNFAPEPTKEMCLSDNEDKLLRQVEDKSVNAKVENNDVSDSGPRVADWRFGPAQVWYDMLQVSETGDGFNYGFKLKDNTEEVKNEDLKDVFPDDAFLLVSQLHWEDDVVWNGEDIKYKVMQKLNCKTNAAGWVPSSSNRTAQAFSQPGKGITNVPTAGIRTINTQSSQSVSVANKHLQKTPATLNRNQQQNQAQDNTDDTWYSIFPVENEELVYGRWEDEVIWDAENMDSIPKPKILTLDPNDENIILGIPNDVDPAKQRMDSRTPVKVKIPHPHVKKSKILLGKAGVINVMEQDSPPPPPKSPNRDPFNISNDSYYMPKTSESSIRLKVGGNLLQHSTPVVELRVPFVQTHMGPMRLRNFHRPPLKRFSHGALSQPGPHQQRDQERAAAGGGDIFFMRTPEDLSGKDGEIVLIEFCEEHPPLINQVGMCSKIKNYYKRKAGKDQGPPEYKYGETAYAHTSPFLGIMAPGASIQTVENNMYRAPLFEHKLQDTDFLVIRTRWQYWIREINALFVAGQECPLYEVPGPNSKRANNFVRDFLQVFIYRLFWKSKDTPRRIRMDDIKKAFPTHSESSIRKRLKLCADFKRTGTDSNWWVIKPDFRLPTEEEIRAMVSPEQCCAYFSMIAAEQRLKDAGYGEKFIFAPQDDDDEEMQLKMDDEVKVAPWNTTRAYIQAIKGKCLLQLTGPADPTGCGEGFSYVRVPNKPTQSKEEQEAQPKRIVTGTDADLRRLSLNNAKALLRKFGVPEEEIKKLSRWEVIDVVRTLSTEKAKAGEEGMTKFSRGNRFSIAEHQERYKEECQRIFELQNRVLVSSEVLSTDEAESSLDEDSSDIEEMGKNLENMLANKKTSSQLSREREEQERQELRKIFMGEGSEEQRKQKKEKKDEDNQEGSYSGQSGKVLKIYRTFRDTEGKEFTRVEIVRKPMVMDAYLKIRTTKDEAFIKQFATLDEAQKEEMKREKRRIQEQLRRIKRNQERERLYGTGRPQMFGLGNRQTGSPSSVSSSPGGSTLSPLIQNALNKHKLHTKHHHHHKKQKLKELKEGKLEKRGRKMKMKIDSKMKCGSCGNVGHMRTNKACPNYSSLMPTPCLNVAMTEEQEEFEKQLLNAEDDEDLVNVDGTKVKLSGKLLKHAEEIKRKTLLLRVPREAVHSRKRRKTANESHCDYLKRQQRPANRRRTDPVVVLSTILESILNEMRGLQDVQPFLFPVNAKVVPDYYKIVGRPMDLQTIRENLRQKKYQSREEFLADVNQIVENSTLYNGAKSALTVAARRMLSLCVDRLDEKEDKLMRLEKAINPLLDDNDQVALTFILDNVVNNKLKTMQESWPFLKPVNKKNVKDYYNIIKYPMDLGTIAKKVSSHKYHNRKEFLADIELILDNCIAYNGKESPYTLKAEALVKACKYVKIQIIVGRSTLEEYDDHLTQLEKNISLVQERALEQAETDSIGTWMAGDDQEYAGSGNNSPMQMMNEGDFVDVEGVSGDAQGRDKTHVLEEDLQFSSEEEFDDMRDDSELKWKRDDNPQDDSQQAAMAMMELGGGGYFSTQEQVTDVKEESMDVDPNYDPSDFLMAGLPPRNVKPEDEQNEEKQLESSFEVSADEKSQVEKINADLEVSDSDEENRDSSKMTEQPQEDDGEDDNYRAAELNYHGPTVRGWRSAFHCKFPQEIVLRLEVLAVLHQVQILVHQYLIPQKIEIYTNQRSDAEILPSNSSPDQFNYLGFITFSDNKATGFRSRELKSILIPSEKAKYIKLKIYNNHINNKNLFNQVGLIGINILGNEIGEKNQELEFNNNACRPTTLIPSNTICNSRYTSPYDDLAFEMYVDEKTATIIRSLEWKKQQAILEEDFEQANLLKLTLEDLRAAGEILGLYEQEKKRAIQEEDFDQAKLKKLQIENFRQNVYTVLNVDYLLQSFDVS</sequence>
<dbReference type="InterPro" id="IPR048739">
    <property type="entry name" value="CEP104_N"/>
</dbReference>
<protein>
    <recommendedName>
        <fullName evidence="7">Transcription initiation factor TFIID subunit 1</fullName>
    </recommendedName>
</protein>
<dbReference type="PANTHER" id="PTHR13900:SF0">
    <property type="entry name" value="TRANSCRIPTION INITIATION FACTOR TFIID SUBUNIT 1"/>
    <property type="match status" value="1"/>
</dbReference>
<dbReference type="PROSITE" id="PS50014">
    <property type="entry name" value="BROMODOMAIN_2"/>
    <property type="match status" value="2"/>
</dbReference>
<gene>
    <name evidence="12" type="ORF">RUM44_010084</name>
</gene>
<feature type="compositionally biased region" description="Basic and acidic residues" evidence="10">
    <location>
        <begin position="1853"/>
        <end position="1865"/>
    </location>
</feature>
<accession>A0ABR1AV66</accession>
<evidence type="ECO:0000256" key="9">
    <source>
        <dbReference type="SAM" id="Coils"/>
    </source>
</evidence>
<dbReference type="PROSITE" id="PS00633">
    <property type="entry name" value="BROMODOMAIN_1"/>
    <property type="match status" value="2"/>
</dbReference>
<feature type="compositionally biased region" description="Low complexity" evidence="10">
    <location>
        <begin position="1276"/>
        <end position="1293"/>
    </location>
</feature>
<dbReference type="PRINTS" id="PR00503">
    <property type="entry name" value="BROMODOMAIN"/>
</dbReference>
<dbReference type="PANTHER" id="PTHR13900">
    <property type="entry name" value="TRANSCRIPTION INITIATION FACTOR TFIID"/>
    <property type="match status" value="1"/>
</dbReference>
<comment type="subcellular location">
    <subcellularLocation>
        <location evidence="1">Nucleus</location>
    </subcellularLocation>
</comment>
<keyword evidence="6" id="KW-0539">Nucleus</keyword>
<evidence type="ECO:0000256" key="2">
    <source>
        <dbReference type="ARBA" id="ARBA00009064"/>
    </source>
</evidence>
<dbReference type="InterPro" id="IPR009067">
    <property type="entry name" value="TAF_II_230-bd"/>
</dbReference>
<dbReference type="Gene3D" id="1.20.920.10">
    <property type="entry name" value="Bromodomain-like"/>
    <property type="match status" value="2"/>
</dbReference>
<dbReference type="Pfam" id="PF15288">
    <property type="entry name" value="zf-CCHC_6"/>
    <property type="match status" value="1"/>
</dbReference>
<dbReference type="SMART" id="SM00297">
    <property type="entry name" value="BROMO"/>
    <property type="match status" value="2"/>
</dbReference>
<evidence type="ECO:0000313" key="13">
    <source>
        <dbReference type="Proteomes" id="UP001359485"/>
    </source>
</evidence>
<dbReference type="Pfam" id="PF09247">
    <property type="entry name" value="TBP-binding"/>
    <property type="match status" value="1"/>
</dbReference>
<keyword evidence="5" id="KW-0804">Transcription</keyword>
<dbReference type="InterPro" id="IPR040240">
    <property type="entry name" value="TAF1"/>
</dbReference>
<feature type="domain" description="Bromo" evidence="11">
    <location>
        <begin position="1598"/>
        <end position="1668"/>
    </location>
</feature>
<proteinExistence type="inferred from homology"/>
<evidence type="ECO:0000256" key="10">
    <source>
        <dbReference type="SAM" id="MobiDB-lite"/>
    </source>
</evidence>
<feature type="region of interest" description="Disordered" evidence="10">
    <location>
        <begin position="1776"/>
        <end position="1801"/>
    </location>
</feature>
<feature type="compositionally biased region" description="Basic residues" evidence="10">
    <location>
        <begin position="1303"/>
        <end position="1316"/>
    </location>
</feature>
<dbReference type="Proteomes" id="UP001359485">
    <property type="component" value="Unassembled WGS sequence"/>
</dbReference>
<dbReference type="SUPFAM" id="SSF47370">
    <property type="entry name" value="Bromodomain"/>
    <property type="match status" value="2"/>
</dbReference>
<dbReference type="SUPFAM" id="SSF47055">
    <property type="entry name" value="TAF(II)230 TBP-binding fragment"/>
    <property type="match status" value="1"/>
</dbReference>
<keyword evidence="13" id="KW-1185">Reference proteome</keyword>
<dbReference type="Pfam" id="PF00439">
    <property type="entry name" value="Bromodomain"/>
    <property type="match status" value="2"/>
</dbReference>
<evidence type="ECO:0000256" key="1">
    <source>
        <dbReference type="ARBA" id="ARBA00004123"/>
    </source>
</evidence>
<feature type="compositionally biased region" description="Acidic residues" evidence="10">
    <location>
        <begin position="1776"/>
        <end position="1786"/>
    </location>
</feature>
<evidence type="ECO:0000256" key="3">
    <source>
        <dbReference type="ARBA" id="ARBA00023015"/>
    </source>
</evidence>
<feature type="coiled-coil region" evidence="9">
    <location>
        <begin position="1227"/>
        <end position="1258"/>
    </location>
</feature>
<dbReference type="InterPro" id="IPR022591">
    <property type="entry name" value="TAF1_HAT_dom"/>
</dbReference>
<feature type="compositionally biased region" description="Basic and acidic residues" evidence="10">
    <location>
        <begin position="184"/>
        <end position="198"/>
    </location>
</feature>
<feature type="region of interest" description="Disordered" evidence="10">
    <location>
        <begin position="573"/>
        <end position="597"/>
    </location>
</feature>
<feature type="coiled-coil region" evidence="9">
    <location>
        <begin position="1552"/>
        <end position="1579"/>
    </location>
</feature>
<evidence type="ECO:0000256" key="7">
    <source>
        <dbReference type="ARBA" id="ARBA00040102"/>
    </source>
</evidence>
<evidence type="ECO:0000259" key="11">
    <source>
        <dbReference type="PROSITE" id="PS50014"/>
    </source>
</evidence>
<feature type="compositionally biased region" description="Basic and acidic residues" evidence="10">
    <location>
        <begin position="1873"/>
        <end position="1884"/>
    </location>
</feature>
<feature type="region of interest" description="Disordered" evidence="10">
    <location>
        <begin position="1824"/>
        <end position="1913"/>
    </location>
</feature>
<evidence type="ECO:0000313" key="12">
    <source>
        <dbReference type="EMBL" id="KAK6627606.1"/>
    </source>
</evidence>
<feature type="region of interest" description="Disordered" evidence="10">
    <location>
        <begin position="1264"/>
        <end position="1293"/>
    </location>
</feature>
<keyword evidence="3" id="KW-0805">Transcription regulation</keyword>
<dbReference type="InterPro" id="IPR036741">
    <property type="entry name" value="TAFII-230_TBP-bd_sf"/>
</dbReference>
<dbReference type="InterPro" id="IPR001487">
    <property type="entry name" value="Bromodomain"/>
</dbReference>
<keyword evidence="9" id="KW-0175">Coiled coil</keyword>
<dbReference type="InterPro" id="IPR036427">
    <property type="entry name" value="Bromodomain-like_sf"/>
</dbReference>
<feature type="region of interest" description="Disordered" evidence="10">
    <location>
        <begin position="171"/>
        <end position="198"/>
    </location>
</feature>
<reference evidence="12 13" key="1">
    <citation type="submission" date="2023-09" db="EMBL/GenBank/DDBJ databases">
        <title>Genomes of two closely related lineages of the louse Polyplax serrata with different host specificities.</title>
        <authorList>
            <person name="Martinu J."/>
            <person name="Tarabai H."/>
            <person name="Stefka J."/>
            <person name="Hypsa V."/>
        </authorList>
    </citation>
    <scope>NUCLEOTIDE SEQUENCE [LARGE SCALE GENOMIC DNA]</scope>
    <source>
        <strain evidence="12">98ZLc_SE</strain>
    </source>
</reference>
<comment type="similarity">
    <text evidence="2">Belongs to the TAF1 family.</text>
</comment>
<feature type="compositionally biased region" description="Basic and acidic residues" evidence="10">
    <location>
        <begin position="1134"/>
        <end position="1167"/>
    </location>
</feature>
<evidence type="ECO:0000256" key="5">
    <source>
        <dbReference type="ARBA" id="ARBA00023163"/>
    </source>
</evidence>
<feature type="domain" description="Bromo" evidence="11">
    <location>
        <begin position="1475"/>
        <end position="1545"/>
    </location>
</feature>
<dbReference type="EMBL" id="JAWJWF010000045">
    <property type="protein sequence ID" value="KAK6627606.1"/>
    <property type="molecule type" value="Genomic_DNA"/>
</dbReference>
<organism evidence="12 13">
    <name type="scientific">Polyplax serrata</name>
    <name type="common">Common mouse louse</name>
    <dbReference type="NCBI Taxonomy" id="468196"/>
    <lineage>
        <taxon>Eukaryota</taxon>
        <taxon>Metazoa</taxon>
        <taxon>Ecdysozoa</taxon>
        <taxon>Arthropoda</taxon>
        <taxon>Hexapoda</taxon>
        <taxon>Insecta</taxon>
        <taxon>Pterygota</taxon>
        <taxon>Neoptera</taxon>
        <taxon>Paraneoptera</taxon>
        <taxon>Psocodea</taxon>
        <taxon>Troctomorpha</taxon>
        <taxon>Phthiraptera</taxon>
        <taxon>Anoplura</taxon>
        <taxon>Polyplacidae</taxon>
        <taxon>Polyplax</taxon>
    </lineage>
</organism>
<dbReference type="Gene3D" id="1.10.1100.10">
    <property type="entry name" value="TAFII-230 TBP-binding domain"/>
    <property type="match status" value="1"/>
</dbReference>
<dbReference type="SUPFAM" id="SSF49785">
    <property type="entry name" value="Galactose-binding domain-like"/>
    <property type="match status" value="1"/>
</dbReference>
<dbReference type="Pfam" id="PF21038">
    <property type="entry name" value="CEP104_N"/>
    <property type="match status" value="1"/>
</dbReference>
<dbReference type="InterPro" id="IPR041670">
    <property type="entry name" value="Znf-CCHC_6"/>
</dbReference>
<dbReference type="InterPro" id="IPR018359">
    <property type="entry name" value="Bromodomain_CS"/>
</dbReference>
<feature type="region of interest" description="Disordered" evidence="10">
    <location>
        <begin position="243"/>
        <end position="278"/>
    </location>
</feature>
<feature type="compositionally biased region" description="Basic residues" evidence="10">
    <location>
        <begin position="250"/>
        <end position="260"/>
    </location>
</feature>
<feature type="region of interest" description="Disordered" evidence="10">
    <location>
        <begin position="1124"/>
        <end position="1176"/>
    </location>
</feature>
<feature type="compositionally biased region" description="Basic and acidic residues" evidence="10">
    <location>
        <begin position="1787"/>
        <end position="1797"/>
    </location>
</feature>
<evidence type="ECO:0000256" key="8">
    <source>
        <dbReference type="PROSITE-ProRule" id="PRU00035"/>
    </source>
</evidence>
<evidence type="ECO:0000256" key="6">
    <source>
        <dbReference type="ARBA" id="ARBA00023242"/>
    </source>
</evidence>
<feature type="region of interest" description="Disordered" evidence="10">
    <location>
        <begin position="1303"/>
        <end position="1322"/>
    </location>
</feature>
<evidence type="ECO:0000256" key="4">
    <source>
        <dbReference type="ARBA" id="ARBA00023117"/>
    </source>
</evidence>
<keyword evidence="4 8" id="KW-0103">Bromodomain</keyword>
<dbReference type="Pfam" id="PF12157">
    <property type="entry name" value="DUF3591"/>
    <property type="match status" value="1"/>
</dbReference>
<comment type="caution">
    <text evidence="12">The sequence shown here is derived from an EMBL/GenBank/DDBJ whole genome shotgun (WGS) entry which is preliminary data.</text>
</comment>
<name>A0ABR1AV66_POLSC</name>
<feature type="region of interest" description="Disordered" evidence="10">
    <location>
        <begin position="650"/>
        <end position="670"/>
    </location>
</feature>
<dbReference type="CDD" id="cd05511">
    <property type="entry name" value="Bromo_TFIID"/>
    <property type="match status" value="2"/>
</dbReference>
<dbReference type="InterPro" id="IPR008979">
    <property type="entry name" value="Galactose-bd-like_sf"/>
</dbReference>
<feature type="region of interest" description="Disordered" evidence="10">
    <location>
        <begin position="61"/>
        <end position="95"/>
    </location>
</feature>